<dbReference type="SMART" id="SM00487">
    <property type="entry name" value="DEXDc"/>
    <property type="match status" value="1"/>
</dbReference>
<evidence type="ECO:0000313" key="12">
    <source>
        <dbReference type="Proteomes" id="UP001139031"/>
    </source>
</evidence>
<keyword evidence="6" id="KW-0238">DNA-binding</keyword>
<evidence type="ECO:0000256" key="2">
    <source>
        <dbReference type="ARBA" id="ARBA00022763"/>
    </source>
</evidence>
<accession>A0ABS7U3B6</accession>
<dbReference type="Gene3D" id="3.40.50.300">
    <property type="entry name" value="P-loop containing nucleotide triphosphate hydrolases"/>
    <property type="match status" value="2"/>
</dbReference>
<gene>
    <name evidence="11" type="ORF">K7C98_37865</name>
</gene>
<dbReference type="InterPro" id="IPR027417">
    <property type="entry name" value="P-loop_NTPase"/>
</dbReference>
<evidence type="ECO:0000256" key="3">
    <source>
        <dbReference type="ARBA" id="ARBA00022801"/>
    </source>
</evidence>
<dbReference type="Pfam" id="PF08494">
    <property type="entry name" value="DEAD_assoc"/>
    <property type="match status" value="1"/>
</dbReference>
<evidence type="ECO:0000259" key="9">
    <source>
        <dbReference type="PROSITE" id="PS51192"/>
    </source>
</evidence>
<keyword evidence="3" id="KW-0378">Hydrolase</keyword>
<dbReference type="CDD" id="cd17922">
    <property type="entry name" value="DEXHc_LHR-like"/>
    <property type="match status" value="1"/>
</dbReference>
<keyword evidence="5" id="KW-0067">ATP-binding</keyword>
<reference evidence="11" key="1">
    <citation type="submission" date="2021-08" db="EMBL/GenBank/DDBJ databases">
        <authorList>
            <person name="Stevens D.C."/>
        </authorList>
    </citation>
    <scope>NUCLEOTIDE SEQUENCE</scope>
    <source>
        <strain evidence="11">DSM 53165</strain>
    </source>
</reference>
<keyword evidence="2" id="KW-0227">DNA damage</keyword>
<feature type="domain" description="Helicase ATP-binding" evidence="9">
    <location>
        <begin position="58"/>
        <end position="252"/>
    </location>
</feature>
<evidence type="ECO:0000256" key="5">
    <source>
        <dbReference type="ARBA" id="ARBA00022840"/>
    </source>
</evidence>
<feature type="domain" description="Helicase C-terminal" evidence="10">
    <location>
        <begin position="310"/>
        <end position="466"/>
    </location>
</feature>
<dbReference type="InterPro" id="IPR013701">
    <property type="entry name" value="Lhr-like_DEAD/DEAH_assoc"/>
</dbReference>
<dbReference type="PANTHER" id="PTHR47962:SF5">
    <property type="entry name" value="ATP-DEPENDENT HELICASE LHR-RELATED"/>
    <property type="match status" value="1"/>
</dbReference>
<evidence type="ECO:0000313" key="11">
    <source>
        <dbReference type="EMBL" id="MBZ5715034.1"/>
    </source>
</evidence>
<dbReference type="PANTHER" id="PTHR47962">
    <property type="entry name" value="ATP-DEPENDENT HELICASE LHR-RELATED-RELATED"/>
    <property type="match status" value="1"/>
</dbReference>
<dbReference type="InterPro" id="IPR045628">
    <property type="entry name" value="Lhr_WH_dom"/>
</dbReference>
<keyword evidence="4 11" id="KW-0347">Helicase</keyword>
<dbReference type="InterPro" id="IPR011545">
    <property type="entry name" value="DEAD/DEAH_box_helicase_dom"/>
</dbReference>
<keyword evidence="7" id="KW-0234">DNA repair</keyword>
<dbReference type="InterPro" id="IPR001650">
    <property type="entry name" value="Helicase_C-like"/>
</dbReference>
<evidence type="ECO:0000256" key="1">
    <source>
        <dbReference type="ARBA" id="ARBA00022741"/>
    </source>
</evidence>
<dbReference type="Pfam" id="PF23234">
    <property type="entry name" value="WHD_4th_Lhr"/>
    <property type="match status" value="1"/>
</dbReference>
<sequence length="1465" mass="158020">MTDDSALPRVDPRLADADASASSAVPSHLSCGPAFSPPVARWFGERFAGPTEAQRRGWAAIGRGEDTLVMAPTGSGKTLAAFLAGVDALVRRGLAGELREGVAIVYISPLKALGADVERNLQQPLRGIEAAAAALGTPLPTIRTALRTGDSTATERARIFRQPPHLLITTPESLYLLLTSERGRTILAGCEQVIVDEIHALVGNKRGAHLALSLERLDALCGRKLQRIGLSATVEPPAEAARFLVGHDLQGHVLQNMPYGPYLREHAQEDSPRPRPCHLVDAGRRQPLDVAVEVPQETLSAVASRSAWDDLYARIEAYLGEHRTTLIFVPSRRLAERIAHDLEQRLGEGVVAAHHGALAKRTRQMVEHKLQTGALKAVVATASLELGIDVGDVELVVQVGSPRSISVLRQRIGRACHAVGGTPKGRVFATTRDDLIECAAAVRAMKAGRIDRPVQREAPLDILAQQLVATCAAEEWDVEALWALARRAAPYAALTRRDFDQVVAMLGDGIATRRGRAGALLHLDRIHGRARGRRGARLAALTSGGAIPDKADYTVVEDTSEAVVGTVDEDFAIDSMVGDVFRLGSHAWKIRRVEAGRVRVEDARGQSPSIPFWNGEGLARSEALSLEVAGLRQELWGMLEGSDDDRARALLADDCGLSQPAIDQAIAYVAEGARALGAVPTQECLVAERFFDEAGGMQLIIHAPFGARINRAFGMGLRKKFCRTFDFELQAAATDDAVLLSLGPQHSFPLDAIFHFLHEEAVDEALTQAALQSPMWETRWRWNVTRSLAVLRHQGGRRTPPPILRMRSADLLAAVFPAQAGCQDNHGGETIEPPDHPLVHETTRDCLHEAMDADGLKAMLRRLHGGQITAVSRDTVAPSPFSHGILAANPFAFLDDAPLEERWARQVKTARPGELALRGGDLLGLDPRAIEAVVAAVAVDGPAGPRDADELHDLLCAPRLLPARPEWAPHFTALLRSGRAAQLRRPPAGASGDMSHETLYIAAEVIPLARALWPTAAIEPAIALPPALAGAVDPEEAALRLVRAYVQTAPPLTAGALAAALGLTRADTEGALARLELDGIVLQGSFTARTTSEPEWCERRLLQRIHRLTLGRLREEVRAVAPAELVRFLARWQHVQAGTQLHGPEGLLRVIEQLEGLELPAQSWERDVLPRRVRGYDPAWLDELCLAGEVAWGRLSPLPAEGLEPGELPRGAGKVALFLREHASILVAPSSVPAREWPHLSQLARDVAGVLERGAAFAADLRAALGAGHDDLEEALWELARAGAITSDGFAGLRALCETTDPRKGARRLLRGRWSLLARDLSDKPDPFGDGSPVELARLYLRRYGVVTRPLLTRETGAPPWRALLDVYRRLEARGEIRGGRFVAGQQGEQFALPEAVEALAALRRVPADAEDLEVAAVDPLNLVGIITPGPRVPAVRGQVLRYRDGAPVAVTRPLAGAGLSGHVY</sequence>
<keyword evidence="12" id="KW-1185">Reference proteome</keyword>
<dbReference type="SUPFAM" id="SSF52540">
    <property type="entry name" value="P-loop containing nucleoside triphosphate hydrolases"/>
    <property type="match status" value="1"/>
</dbReference>
<dbReference type="GO" id="GO:0004386">
    <property type="term" value="F:helicase activity"/>
    <property type="evidence" value="ECO:0007669"/>
    <property type="project" value="UniProtKB-KW"/>
</dbReference>
<dbReference type="Pfam" id="PF23235">
    <property type="entry name" value="WHD_3rd_Lhr"/>
    <property type="match status" value="1"/>
</dbReference>
<evidence type="ECO:0000256" key="7">
    <source>
        <dbReference type="ARBA" id="ARBA00023204"/>
    </source>
</evidence>
<dbReference type="Pfam" id="PF00271">
    <property type="entry name" value="Helicase_C"/>
    <property type="match status" value="1"/>
</dbReference>
<dbReference type="InterPro" id="IPR014001">
    <property type="entry name" value="Helicase_ATP-bd"/>
</dbReference>
<keyword evidence="1" id="KW-0547">Nucleotide-binding</keyword>
<keyword evidence="8" id="KW-0413">Isomerase</keyword>
<dbReference type="InterPro" id="IPR055367">
    <property type="entry name" value="WH4_Lhr"/>
</dbReference>
<dbReference type="InterPro" id="IPR055368">
    <property type="entry name" value="WH3_Lhr"/>
</dbReference>
<evidence type="ECO:0000259" key="10">
    <source>
        <dbReference type="PROSITE" id="PS51194"/>
    </source>
</evidence>
<organism evidence="11 12">
    <name type="scientific">Nannocystis pusilla</name>
    <dbReference type="NCBI Taxonomy" id="889268"/>
    <lineage>
        <taxon>Bacteria</taxon>
        <taxon>Pseudomonadati</taxon>
        <taxon>Myxococcota</taxon>
        <taxon>Polyangia</taxon>
        <taxon>Nannocystales</taxon>
        <taxon>Nannocystaceae</taxon>
        <taxon>Nannocystis</taxon>
    </lineage>
</organism>
<dbReference type="RefSeq" id="WP_224196766.1">
    <property type="nucleotide sequence ID" value="NZ_JAIRAU010000056.1"/>
</dbReference>
<dbReference type="PROSITE" id="PS51192">
    <property type="entry name" value="HELICASE_ATP_BIND_1"/>
    <property type="match status" value="1"/>
</dbReference>
<dbReference type="Proteomes" id="UP001139031">
    <property type="component" value="Unassembled WGS sequence"/>
</dbReference>
<name>A0ABS7U3B6_9BACT</name>
<proteinExistence type="predicted"/>
<evidence type="ECO:0000256" key="4">
    <source>
        <dbReference type="ARBA" id="ARBA00022806"/>
    </source>
</evidence>
<dbReference type="Pfam" id="PF19306">
    <property type="entry name" value="WHD_Lhr"/>
    <property type="match status" value="1"/>
</dbReference>
<comment type="caution">
    <text evidence="11">The sequence shown here is derived from an EMBL/GenBank/DDBJ whole genome shotgun (WGS) entry which is preliminary data.</text>
</comment>
<protein>
    <submittedName>
        <fullName evidence="11">DEAD/DEAH box helicase</fullName>
    </submittedName>
</protein>
<evidence type="ECO:0000256" key="8">
    <source>
        <dbReference type="ARBA" id="ARBA00023235"/>
    </source>
</evidence>
<dbReference type="EMBL" id="JAIRAU010000056">
    <property type="protein sequence ID" value="MBZ5715034.1"/>
    <property type="molecule type" value="Genomic_DNA"/>
</dbReference>
<evidence type="ECO:0000256" key="6">
    <source>
        <dbReference type="ARBA" id="ARBA00023125"/>
    </source>
</evidence>
<dbReference type="Pfam" id="PF00270">
    <property type="entry name" value="DEAD"/>
    <property type="match status" value="1"/>
</dbReference>
<dbReference type="SMART" id="SM00490">
    <property type="entry name" value="HELICc"/>
    <property type="match status" value="1"/>
</dbReference>
<dbReference type="PROSITE" id="PS51194">
    <property type="entry name" value="HELICASE_CTER"/>
    <property type="match status" value="1"/>
</dbReference>
<dbReference type="InterPro" id="IPR052511">
    <property type="entry name" value="ATP-dep_Helicase"/>
</dbReference>